<gene>
    <name evidence="1" type="ORF">METZ01_LOCUS452552</name>
</gene>
<evidence type="ECO:0000313" key="1">
    <source>
        <dbReference type="EMBL" id="SVD99698.1"/>
    </source>
</evidence>
<protein>
    <submittedName>
        <fullName evidence="1">Uncharacterized protein</fullName>
    </submittedName>
</protein>
<name>A0A382ZYE0_9ZZZZ</name>
<organism evidence="1">
    <name type="scientific">marine metagenome</name>
    <dbReference type="NCBI Taxonomy" id="408172"/>
    <lineage>
        <taxon>unclassified sequences</taxon>
        <taxon>metagenomes</taxon>
        <taxon>ecological metagenomes</taxon>
    </lineage>
</organism>
<sequence>NDPKDIEVLIMWSGITRKEFLSTKRENPLHELWVDGPHKNWMGNFIHDQHWNRHPSEDSTWIKSSIPYMTWDNKSVTKFLDLYWKHFYSEEESLINTFESILRTQWYLDKLGIKYTMMCWQNIFNQYSFKVPSGWVRQEGDEIFGHEIWNLAWRDNTHFKEDRYWPDNATEKISKDTPLLKDLYPNATYLWDMIDWDKWWFYEDEQVEYGGLAEWICLKVRDPWGNGKHDPGHPSPLSHKKFCEQVIIPILEDL</sequence>
<dbReference type="AlphaFoldDB" id="A0A382ZYE0"/>
<proteinExistence type="predicted"/>
<dbReference type="EMBL" id="UINC01187138">
    <property type="protein sequence ID" value="SVD99698.1"/>
    <property type="molecule type" value="Genomic_DNA"/>
</dbReference>
<feature type="non-terminal residue" evidence="1">
    <location>
        <position position="1"/>
    </location>
</feature>
<accession>A0A382ZYE0</accession>
<reference evidence="1" key="1">
    <citation type="submission" date="2018-05" db="EMBL/GenBank/DDBJ databases">
        <authorList>
            <person name="Lanie J.A."/>
            <person name="Ng W.-L."/>
            <person name="Kazmierczak K.M."/>
            <person name="Andrzejewski T.M."/>
            <person name="Davidsen T.M."/>
            <person name="Wayne K.J."/>
            <person name="Tettelin H."/>
            <person name="Glass J.I."/>
            <person name="Rusch D."/>
            <person name="Podicherti R."/>
            <person name="Tsui H.-C.T."/>
            <person name="Winkler M.E."/>
        </authorList>
    </citation>
    <scope>NUCLEOTIDE SEQUENCE</scope>
</reference>